<keyword evidence="3" id="KW-0804">Transcription</keyword>
<keyword evidence="6" id="KW-1185">Reference proteome</keyword>
<proteinExistence type="predicted"/>
<dbReference type="Proteomes" id="UP000198901">
    <property type="component" value="Unassembled WGS sequence"/>
</dbReference>
<dbReference type="STRING" id="563176.SAMN04488090_0337"/>
<dbReference type="SUPFAM" id="SSF51215">
    <property type="entry name" value="Regulatory protein AraC"/>
    <property type="match status" value="1"/>
</dbReference>
<dbReference type="Pfam" id="PF02311">
    <property type="entry name" value="AraC_binding"/>
    <property type="match status" value="1"/>
</dbReference>
<dbReference type="InterPro" id="IPR014710">
    <property type="entry name" value="RmlC-like_jellyroll"/>
</dbReference>
<dbReference type="InterPro" id="IPR037923">
    <property type="entry name" value="HTH-like"/>
</dbReference>
<organism evidence="5 6">
    <name type="scientific">Siphonobacter aquaeclarae</name>
    <dbReference type="NCBI Taxonomy" id="563176"/>
    <lineage>
        <taxon>Bacteria</taxon>
        <taxon>Pseudomonadati</taxon>
        <taxon>Bacteroidota</taxon>
        <taxon>Cytophagia</taxon>
        <taxon>Cytophagales</taxon>
        <taxon>Cytophagaceae</taxon>
        <taxon>Siphonobacter</taxon>
    </lineage>
</organism>
<keyword evidence="1" id="KW-0805">Transcription regulation</keyword>
<evidence type="ECO:0000313" key="5">
    <source>
        <dbReference type="EMBL" id="SDL20244.1"/>
    </source>
</evidence>
<evidence type="ECO:0000256" key="3">
    <source>
        <dbReference type="ARBA" id="ARBA00023163"/>
    </source>
</evidence>
<dbReference type="InterPro" id="IPR003313">
    <property type="entry name" value="AraC-bd"/>
</dbReference>
<dbReference type="Gene3D" id="2.60.120.10">
    <property type="entry name" value="Jelly Rolls"/>
    <property type="match status" value="1"/>
</dbReference>
<dbReference type="PROSITE" id="PS01124">
    <property type="entry name" value="HTH_ARAC_FAMILY_2"/>
    <property type="match status" value="1"/>
</dbReference>
<dbReference type="InterPro" id="IPR009057">
    <property type="entry name" value="Homeodomain-like_sf"/>
</dbReference>
<gene>
    <name evidence="5" type="ORF">SAMN04488090_0337</name>
</gene>
<protein>
    <submittedName>
        <fullName evidence="5">Transcriptional regulator, AraC family</fullName>
    </submittedName>
</protein>
<evidence type="ECO:0000256" key="2">
    <source>
        <dbReference type="ARBA" id="ARBA00023125"/>
    </source>
</evidence>
<accession>A0A1G9I5U7</accession>
<dbReference type="EMBL" id="FNGS01000001">
    <property type="protein sequence ID" value="SDL20244.1"/>
    <property type="molecule type" value="Genomic_DNA"/>
</dbReference>
<dbReference type="PRINTS" id="PR00032">
    <property type="entry name" value="HTHARAC"/>
</dbReference>
<dbReference type="SMART" id="SM00342">
    <property type="entry name" value="HTH_ARAC"/>
    <property type="match status" value="1"/>
</dbReference>
<name>A0A1G9I5U7_9BACT</name>
<evidence type="ECO:0000256" key="1">
    <source>
        <dbReference type="ARBA" id="ARBA00023015"/>
    </source>
</evidence>
<feature type="domain" description="HTH araC/xylS-type" evidence="4">
    <location>
        <begin position="186"/>
        <end position="284"/>
    </location>
</feature>
<dbReference type="GO" id="GO:0043565">
    <property type="term" value="F:sequence-specific DNA binding"/>
    <property type="evidence" value="ECO:0007669"/>
    <property type="project" value="InterPro"/>
</dbReference>
<dbReference type="InterPro" id="IPR020449">
    <property type="entry name" value="Tscrpt_reg_AraC-type_HTH"/>
</dbReference>
<reference evidence="5 6" key="1">
    <citation type="submission" date="2016-10" db="EMBL/GenBank/DDBJ databases">
        <authorList>
            <person name="de Groot N.N."/>
        </authorList>
    </citation>
    <scope>NUCLEOTIDE SEQUENCE [LARGE SCALE GENOMIC DNA]</scope>
    <source>
        <strain evidence="5 6">DSM 21668</strain>
    </source>
</reference>
<dbReference type="InterPro" id="IPR018060">
    <property type="entry name" value="HTH_AraC"/>
</dbReference>
<dbReference type="GO" id="GO:0003700">
    <property type="term" value="F:DNA-binding transcription factor activity"/>
    <property type="evidence" value="ECO:0007669"/>
    <property type="project" value="InterPro"/>
</dbReference>
<dbReference type="Pfam" id="PF12833">
    <property type="entry name" value="HTH_18"/>
    <property type="match status" value="1"/>
</dbReference>
<evidence type="ECO:0000259" key="4">
    <source>
        <dbReference type="PROSITE" id="PS01124"/>
    </source>
</evidence>
<dbReference type="PANTHER" id="PTHR43280:SF32">
    <property type="entry name" value="TRANSCRIPTIONAL REGULATORY PROTEIN"/>
    <property type="match status" value="1"/>
</dbReference>
<dbReference type="SUPFAM" id="SSF46689">
    <property type="entry name" value="Homeodomain-like"/>
    <property type="match status" value="1"/>
</dbReference>
<keyword evidence="2" id="KW-0238">DNA-binding</keyword>
<sequence length="286" mass="32645">MASTIPVRHISSNAVGSEASPRLVVRSLRERLGGQDLVQPLHRHSFYFILIVEKGSGEHNIDFIPYAVVDGSVFIVRPGQVHTLTLAKDTEGFLVRLPGDFYTRLDSHTRQTVRKACRNNCYNPSIESLARITSFMTAARREIADQNFGYEQAIHHFLQLVFIELLRQNKDAITGGTITYSQERLEAFQDLIADHFTDQKQAGWYARQLNLSAYQLNAITKASLEITSSAVINEYIVLEAKRQLLATSDQVTQISWHLGYQDVSYFIRFFKKHTGYAPEAFRIKYR</sequence>
<dbReference type="PANTHER" id="PTHR43280">
    <property type="entry name" value="ARAC-FAMILY TRANSCRIPTIONAL REGULATOR"/>
    <property type="match status" value="1"/>
</dbReference>
<dbReference type="AlphaFoldDB" id="A0A1G9I5U7"/>
<evidence type="ECO:0000313" key="6">
    <source>
        <dbReference type="Proteomes" id="UP000198901"/>
    </source>
</evidence>
<dbReference type="Gene3D" id="1.10.10.60">
    <property type="entry name" value="Homeodomain-like"/>
    <property type="match status" value="1"/>
</dbReference>
<dbReference type="RefSeq" id="WP_176785406.1">
    <property type="nucleotide sequence ID" value="NZ_FNGS01000001.1"/>
</dbReference>